<dbReference type="EMBL" id="JARO02003687">
    <property type="protein sequence ID" value="KPP69995.1"/>
    <property type="molecule type" value="Genomic_DNA"/>
</dbReference>
<dbReference type="PANTHER" id="PTHR45700">
    <property type="entry name" value="UBIQUITIN-PROTEIN LIGASE E3C"/>
    <property type="match status" value="1"/>
</dbReference>
<dbReference type="PROSITE" id="PS50237">
    <property type="entry name" value="HECT"/>
    <property type="match status" value="1"/>
</dbReference>
<dbReference type="Gene3D" id="3.30.2410.10">
    <property type="entry name" value="Hect, E3 ligase catalytic domain"/>
    <property type="match status" value="1"/>
</dbReference>
<sequence length="179" mass="21379">MSSFRQDFVNAYVDYILNKSVEATFEEFRRGFFTVCDMDVVELFQPQELMELMVGNENYEWDKFRQNTIYEDEYHAGHPNIIRFWDVFEEMTQDQKKSFFWFVTGDRRVPILGMDQIKMKVKVKLQSTDDHYPGALICHHLLWLPIYETKEGLKTKLIEAINHKKDYWKDMAAATSPNP</sequence>
<dbReference type="Pfam" id="PF00632">
    <property type="entry name" value="HECT"/>
    <property type="match status" value="1"/>
</dbReference>
<evidence type="ECO:0000256" key="4">
    <source>
        <dbReference type="ARBA" id="ARBA00022786"/>
    </source>
</evidence>
<protein>
    <recommendedName>
        <fullName evidence="2">HECT-type E3 ubiquitin transferase</fullName>
        <ecNumber evidence="2">2.3.2.26</ecNumber>
    </recommendedName>
</protein>
<dbReference type="PANTHER" id="PTHR45700:SF8">
    <property type="entry name" value="HECT-TYPE E3 UBIQUITIN TRANSFERASE"/>
    <property type="match status" value="1"/>
</dbReference>
<dbReference type="InterPro" id="IPR000569">
    <property type="entry name" value="HECT_dom"/>
</dbReference>
<keyword evidence="4 5" id="KW-0833">Ubl conjugation pathway</keyword>
<evidence type="ECO:0000256" key="1">
    <source>
        <dbReference type="ARBA" id="ARBA00000885"/>
    </source>
</evidence>
<dbReference type="FunFam" id="3.30.2410.10:FF:000003">
    <property type="entry name" value="probable E3 ubiquitin-protein ligase HERC4 isoform X1"/>
    <property type="match status" value="1"/>
</dbReference>
<accession>A0A0P7U6R7</accession>
<evidence type="ECO:0000313" key="8">
    <source>
        <dbReference type="Proteomes" id="UP000034805"/>
    </source>
</evidence>
<dbReference type="Gene3D" id="3.90.1750.10">
    <property type="entry name" value="Hect, E3 ligase catalytic domains"/>
    <property type="match status" value="1"/>
</dbReference>
<comment type="caution">
    <text evidence="7">The sequence shown here is derived from an EMBL/GenBank/DDBJ whole genome shotgun (WGS) entry which is preliminary data.</text>
</comment>
<dbReference type="AlphaFoldDB" id="A0A0P7U6R7"/>
<dbReference type="EC" id="2.3.2.26" evidence="2"/>
<organism evidence="7 8">
    <name type="scientific">Scleropages formosus</name>
    <name type="common">Asian bonytongue</name>
    <name type="synonym">Osteoglossum formosum</name>
    <dbReference type="NCBI Taxonomy" id="113540"/>
    <lineage>
        <taxon>Eukaryota</taxon>
        <taxon>Metazoa</taxon>
        <taxon>Chordata</taxon>
        <taxon>Craniata</taxon>
        <taxon>Vertebrata</taxon>
        <taxon>Euteleostomi</taxon>
        <taxon>Actinopterygii</taxon>
        <taxon>Neopterygii</taxon>
        <taxon>Teleostei</taxon>
        <taxon>Osteoglossocephala</taxon>
        <taxon>Osteoglossomorpha</taxon>
        <taxon>Osteoglossiformes</taxon>
        <taxon>Osteoglossidae</taxon>
        <taxon>Scleropages</taxon>
    </lineage>
</organism>
<evidence type="ECO:0000256" key="5">
    <source>
        <dbReference type="PROSITE-ProRule" id="PRU00104"/>
    </source>
</evidence>
<dbReference type="SUPFAM" id="SSF56204">
    <property type="entry name" value="Hect, E3 ligase catalytic domain"/>
    <property type="match status" value="1"/>
</dbReference>
<dbReference type="Gene3D" id="3.30.2160.10">
    <property type="entry name" value="Hect, E3 ligase catalytic domain"/>
    <property type="match status" value="1"/>
</dbReference>
<evidence type="ECO:0000313" key="7">
    <source>
        <dbReference type="EMBL" id="KPP69995.1"/>
    </source>
</evidence>
<comment type="catalytic activity">
    <reaction evidence="1">
        <text>S-ubiquitinyl-[E2 ubiquitin-conjugating enzyme]-L-cysteine + [acceptor protein]-L-lysine = [E2 ubiquitin-conjugating enzyme]-L-cysteine + N(6)-ubiquitinyl-[acceptor protein]-L-lysine.</text>
        <dbReference type="EC" id="2.3.2.26"/>
    </reaction>
</comment>
<proteinExistence type="predicted"/>
<evidence type="ECO:0000256" key="2">
    <source>
        <dbReference type="ARBA" id="ARBA00012485"/>
    </source>
</evidence>
<dbReference type="SMART" id="SM00119">
    <property type="entry name" value="HECTc"/>
    <property type="match status" value="1"/>
</dbReference>
<dbReference type="InterPro" id="IPR035983">
    <property type="entry name" value="Hect_E3_ubiquitin_ligase"/>
</dbReference>
<dbReference type="GO" id="GO:0000209">
    <property type="term" value="P:protein polyubiquitination"/>
    <property type="evidence" value="ECO:0007669"/>
    <property type="project" value="InterPro"/>
</dbReference>
<keyword evidence="3" id="KW-0808">Transferase</keyword>
<name>A0A0P7U6R7_SCLFO</name>
<feature type="active site" description="Glycyl thioester intermediate" evidence="5">
    <location>
        <position position="138"/>
    </location>
</feature>
<evidence type="ECO:0000256" key="3">
    <source>
        <dbReference type="ARBA" id="ARBA00022679"/>
    </source>
</evidence>
<gene>
    <name evidence="7" type="ORF">Z043_111209</name>
</gene>
<dbReference type="Proteomes" id="UP000034805">
    <property type="component" value="Unassembled WGS sequence"/>
</dbReference>
<reference evidence="7 8" key="1">
    <citation type="submission" date="2015-08" db="EMBL/GenBank/DDBJ databases">
        <title>The genome of the Asian arowana (Scleropages formosus).</title>
        <authorList>
            <person name="Tan M.H."/>
            <person name="Gan H.M."/>
            <person name="Croft L.J."/>
            <person name="Austin C.M."/>
        </authorList>
    </citation>
    <scope>NUCLEOTIDE SEQUENCE [LARGE SCALE GENOMIC DNA]</scope>
    <source>
        <strain evidence="7">Aro1</strain>
    </source>
</reference>
<feature type="domain" description="HECT" evidence="6">
    <location>
        <begin position="1"/>
        <end position="167"/>
    </location>
</feature>
<dbReference type="GO" id="GO:0061630">
    <property type="term" value="F:ubiquitin protein ligase activity"/>
    <property type="evidence" value="ECO:0007669"/>
    <property type="project" value="UniProtKB-EC"/>
</dbReference>
<dbReference type="InterPro" id="IPR044611">
    <property type="entry name" value="E3A/B/C-like"/>
</dbReference>
<evidence type="ECO:0000259" key="6">
    <source>
        <dbReference type="PROSITE" id="PS50237"/>
    </source>
</evidence>